<keyword evidence="2" id="KW-1185">Reference proteome</keyword>
<dbReference type="Proteomes" id="UP000249464">
    <property type="component" value="Unassembled WGS sequence"/>
</dbReference>
<organism evidence="1 2">
    <name type="scientific">Microbotryum silenes-dioicae</name>
    <dbReference type="NCBI Taxonomy" id="796604"/>
    <lineage>
        <taxon>Eukaryota</taxon>
        <taxon>Fungi</taxon>
        <taxon>Dikarya</taxon>
        <taxon>Basidiomycota</taxon>
        <taxon>Pucciniomycotina</taxon>
        <taxon>Microbotryomycetes</taxon>
        <taxon>Microbotryales</taxon>
        <taxon>Microbotryaceae</taxon>
        <taxon>Microbotryum</taxon>
    </lineage>
</organism>
<protein>
    <submittedName>
        <fullName evidence="1">BQ5605_C035g11461 protein</fullName>
    </submittedName>
</protein>
<evidence type="ECO:0000313" key="2">
    <source>
        <dbReference type="Proteomes" id="UP000249464"/>
    </source>
</evidence>
<proteinExistence type="predicted"/>
<dbReference type="EMBL" id="FQNC01000064">
    <property type="protein sequence ID" value="SGY98371.1"/>
    <property type="molecule type" value="Genomic_DNA"/>
</dbReference>
<accession>A0A2X0PHJ7</accession>
<reference evidence="1 2" key="1">
    <citation type="submission" date="2016-11" db="EMBL/GenBank/DDBJ databases">
        <authorList>
            <person name="Jaros S."/>
            <person name="Januszkiewicz K."/>
            <person name="Wedrychowicz H."/>
        </authorList>
    </citation>
    <scope>NUCLEOTIDE SEQUENCE [LARGE SCALE GENOMIC DNA]</scope>
</reference>
<dbReference type="AlphaFoldDB" id="A0A2X0PHJ7"/>
<gene>
    <name evidence="1" type="primary">BQ5605_C035g11461</name>
    <name evidence="1" type="ORF">BQ5605_C035G11461</name>
</gene>
<sequence length="594" mass="64288">MRKYDSTSIMAQVSAALNVAMKLAELAAEHQSSCTRAMERPVDDLIEARGRIQAMEEATLGGEDWKPILPLLKPVAVAPAACSGSPCNNYNSWRVCITNLSPLSCRAVTSASRPRRYLSGIASSASVLWFRGRIPHRSRFLTSAHDVGCLRSLVEGSYPPPLALSHVRVRVDARSRRTGWALPLPAQLRADVLDVNFQTLRLEPLSVALSEVVTSGIASRASVLVQGSNPPPFALSHVRVRVDARSRRTGWALPRPPQPRADVLDSNLRFSLPGRIPHRSRFLTSAASVLWFRGRISHRSRFLTSAITELPMHGVGRASLEPVAAGSKEDVPFVPSMPAPGPSPAPETSARMRIMAREVDSFHDAMYKIVPPLDAPAFKANIKALEKVAHVAPYLAAIPKQIRKGFDFGIKDPPSERHIAKNAPLTEEQQLVMDGEMERMLDLGYIAGPYDKDELEAAVGPFRTNPISCVPTSVAPGMPPKWRQIEKLSYPKTLGGRVGHWGVETLYRERGAEGGSFSTSFEALLIPSKLALASDACMHGLGIAINGYSAYFALPRGVGGRGAGRGSVTNVTINISFSNVTTPGLCLDGGEGIR</sequence>
<evidence type="ECO:0000313" key="1">
    <source>
        <dbReference type="EMBL" id="SGY98371.1"/>
    </source>
</evidence>
<name>A0A2X0PHJ7_9BASI</name>